<comment type="caution">
    <text evidence="1">The sequence shown here is derived from an EMBL/GenBank/DDBJ whole genome shotgun (WGS) entry which is preliminary data.</text>
</comment>
<proteinExistence type="predicted"/>
<accession>A0ACC0C3M0</accession>
<evidence type="ECO:0000313" key="2">
    <source>
        <dbReference type="Proteomes" id="UP001060085"/>
    </source>
</evidence>
<name>A0ACC0C3M0_CATRO</name>
<dbReference type="EMBL" id="CM044702">
    <property type="protein sequence ID" value="KAI5679437.1"/>
    <property type="molecule type" value="Genomic_DNA"/>
</dbReference>
<organism evidence="1 2">
    <name type="scientific">Catharanthus roseus</name>
    <name type="common">Madagascar periwinkle</name>
    <name type="synonym">Vinca rosea</name>
    <dbReference type="NCBI Taxonomy" id="4058"/>
    <lineage>
        <taxon>Eukaryota</taxon>
        <taxon>Viridiplantae</taxon>
        <taxon>Streptophyta</taxon>
        <taxon>Embryophyta</taxon>
        <taxon>Tracheophyta</taxon>
        <taxon>Spermatophyta</taxon>
        <taxon>Magnoliopsida</taxon>
        <taxon>eudicotyledons</taxon>
        <taxon>Gunneridae</taxon>
        <taxon>Pentapetalae</taxon>
        <taxon>asterids</taxon>
        <taxon>lamiids</taxon>
        <taxon>Gentianales</taxon>
        <taxon>Apocynaceae</taxon>
        <taxon>Rauvolfioideae</taxon>
        <taxon>Vinceae</taxon>
        <taxon>Catharanthinae</taxon>
        <taxon>Catharanthus</taxon>
    </lineage>
</organism>
<gene>
    <name evidence="1" type="ORF">M9H77_10387</name>
</gene>
<evidence type="ECO:0000313" key="1">
    <source>
        <dbReference type="EMBL" id="KAI5679437.1"/>
    </source>
</evidence>
<sequence>MAIAAFNGLACNGHLAFRRPLIYCVHKARECSSLAAVELLVEPANVKRKDAPPRRKTNRTGNDGDYRALEWKKLGSGELGIQTSMIASSSRFVLNELRKKGYDVYLVGGCVRDLILHKTPKDFDIITSAELKEVLRTFPQSEVIGKRFPICHVHVEDIIVEVASFSTVGRKFGRNSRNAIRKPSNCDEEDFIRWKNCLNRDFTINGLMFDPFARVVYDYTGGLEDIRRAKVRSIIPAGTSFVDDCARILRGVRIAARLGFRFAKETAYFVKNLSSSVLRLDKGRILMEMNYMMAYGSAEASLRLLWKFGLLEILLPIQAAYFVSQGFRRRDKRSNMLLSLFSSLDNLLAPDRPCHCSLWVAILAFHKALADQPRDPLVIAAFSIAVYCGGSLFDAVKIVRRIRQPHETRFAEVSTSKNFESNDSLINEVIDLAASVGVALHKMTDEHFISQALIEYPQAPKSDMVFISSALSLKVEAIFGCVTRKSKGKSSAPKQGSRINYEFLAMGRMQEVRKAFGRIVFDTLYPLPSQTK</sequence>
<reference evidence="2" key="1">
    <citation type="journal article" date="2023" name="Nat. Plants">
        <title>Single-cell RNA sequencing provides a high-resolution roadmap for understanding the multicellular compartmentation of specialized metabolism.</title>
        <authorList>
            <person name="Sun S."/>
            <person name="Shen X."/>
            <person name="Li Y."/>
            <person name="Li Y."/>
            <person name="Wang S."/>
            <person name="Li R."/>
            <person name="Zhang H."/>
            <person name="Shen G."/>
            <person name="Guo B."/>
            <person name="Wei J."/>
            <person name="Xu J."/>
            <person name="St-Pierre B."/>
            <person name="Chen S."/>
            <person name="Sun C."/>
        </authorList>
    </citation>
    <scope>NUCLEOTIDE SEQUENCE [LARGE SCALE GENOMIC DNA]</scope>
</reference>
<dbReference type="Proteomes" id="UP001060085">
    <property type="component" value="Linkage Group LG02"/>
</dbReference>
<protein>
    <submittedName>
        <fullName evidence="1">Uncharacterized protein</fullName>
    </submittedName>
</protein>
<keyword evidence="2" id="KW-1185">Reference proteome</keyword>